<reference evidence="3 4" key="1">
    <citation type="journal article" date="2019" name="Sci. Rep.">
        <title>Nanopore sequencing improves the draft genome of the human pathogenic amoeba Naegleria fowleri.</title>
        <authorList>
            <person name="Liechti N."/>
            <person name="Schurch N."/>
            <person name="Bruggmann R."/>
            <person name="Wittwer M."/>
        </authorList>
    </citation>
    <scope>NUCLEOTIDE SEQUENCE [LARGE SCALE GENOMIC DNA]</scope>
    <source>
        <strain evidence="3 4">ATCC 30894</strain>
    </source>
</reference>
<dbReference type="VEuPathDB" id="AmoebaDB:NF0073060"/>
<protein>
    <recommendedName>
        <fullName evidence="5">F-box domain-containing protein</fullName>
    </recommendedName>
</protein>
<feature type="transmembrane region" description="Helical" evidence="2">
    <location>
        <begin position="557"/>
        <end position="583"/>
    </location>
</feature>
<evidence type="ECO:0000313" key="4">
    <source>
        <dbReference type="Proteomes" id="UP000444721"/>
    </source>
</evidence>
<feature type="region of interest" description="Disordered" evidence="1">
    <location>
        <begin position="207"/>
        <end position="242"/>
    </location>
</feature>
<feature type="transmembrane region" description="Helical" evidence="2">
    <location>
        <begin position="796"/>
        <end position="817"/>
    </location>
</feature>
<sequence length="908" mass="103597">MLNHHHHHDEARKSTANMDTSTNQHEDDSDPSHQQHNRKLYITTSSSSSSSSGSSKKKKKKKKALSVVAAAAPTSNQGGSSSAVIIHHHQDDDDEEEQGYTSLQDAVGRPHHPFNSQQHNNNDTMNHHTFNSQHHHRKSNSQERNNVSKPSSRNNNILMDEYHNINESSLTVAVVGEVDKSHSYPHDISPPLPVTLQSSYFTNADNNNASTNSTITQTSTSRRLSTIGSNTNDIPTAGPPTSPTMLRVYEQEDEKFNYHAINAMRQLYVEGAKEKKSFFKSGVEDEELSGGLLITASRSNQECHTHSTWIDPSEYVHNFHKLSKDEIGIIVSFMPMHDNLNFGLTCKEYYYMSIQDRFWKCYIMKLSARERKEMQTVFYQLDIDNSEYNYNFSDADNIYTPLNSFKKKSSKQNSKSTAPGRGFFSIFWRSNNTSNNNTVVRDDDSLNEAGDSLTIEDDLVFSEEDLHSIQIGSINDNVTKMIHSRRSSSSSNKSNASGFFSKKSVESYGSVSQKRLPLKHQYILYKQHSKTVRKKERGKRAEDRIDDLLSKRCQPCLYFQLCMLSFVTLVFITLSLVFGGLYFDGSIAKEQADALIGVSPVGFSFLWLPIFFVFILSTYLFLGWIPYFSNCCLALYRKHQIKASDERKSLLRPNEDTDSDAETSIALVILRRLFFSPEMQNNVNESNYQLLLCLPSQFMWFSVLIFCVALHLVAFDGQATWRFFFIPVYIFIFIAAMDFTYRLLQVWKLKAPNKRTWGKLLTIIYLAINVNMIYLSGTSSLFLSSLKMDHLPFMKMVEWSVVLSPSFLCLLLLHTNISLIPFYTTKIFYNGFQSQTRTILAILSPFPLTVIVLSPFTCSLILLALRLDLIVTFRYVLVLAPLYCGLSIYMIIIGIYSIVKMFKSFCCK</sequence>
<evidence type="ECO:0000256" key="2">
    <source>
        <dbReference type="SAM" id="Phobius"/>
    </source>
</evidence>
<dbReference type="OMA" id="KIFYNGF"/>
<keyword evidence="2" id="KW-0812">Transmembrane</keyword>
<evidence type="ECO:0000313" key="3">
    <source>
        <dbReference type="EMBL" id="KAF0973347.1"/>
    </source>
</evidence>
<feature type="compositionally biased region" description="Polar residues" evidence="1">
    <location>
        <begin position="142"/>
        <end position="155"/>
    </location>
</feature>
<feature type="region of interest" description="Disordered" evidence="1">
    <location>
        <begin position="1"/>
        <end position="155"/>
    </location>
</feature>
<accession>A0A6A5B6Y2</accession>
<feature type="compositionally biased region" description="Polar residues" evidence="1">
    <location>
        <begin position="114"/>
        <end position="132"/>
    </location>
</feature>
<dbReference type="Proteomes" id="UP000444721">
    <property type="component" value="Unassembled WGS sequence"/>
</dbReference>
<proteinExistence type="predicted"/>
<evidence type="ECO:0008006" key="5">
    <source>
        <dbReference type="Google" id="ProtNLM"/>
    </source>
</evidence>
<keyword evidence="2" id="KW-0472">Membrane</keyword>
<evidence type="ECO:0000256" key="1">
    <source>
        <dbReference type="SAM" id="MobiDB-lite"/>
    </source>
</evidence>
<dbReference type="GeneID" id="68115772"/>
<gene>
    <name evidence="3" type="ORF">FDP41_008554</name>
</gene>
<keyword evidence="4" id="KW-1185">Reference proteome</keyword>
<feature type="compositionally biased region" description="Basic residues" evidence="1">
    <location>
        <begin position="55"/>
        <end position="64"/>
    </location>
</feature>
<feature type="transmembrane region" description="Helical" evidence="2">
    <location>
        <begin position="875"/>
        <end position="899"/>
    </location>
</feature>
<feature type="transmembrane region" description="Helical" evidence="2">
    <location>
        <begin position="595"/>
        <end position="615"/>
    </location>
</feature>
<dbReference type="VEuPathDB" id="AmoebaDB:FDP41_008554"/>
<comment type="caution">
    <text evidence="3">The sequence shown here is derived from an EMBL/GenBank/DDBJ whole genome shotgun (WGS) entry which is preliminary data.</text>
</comment>
<feature type="transmembrane region" description="Helical" evidence="2">
    <location>
        <begin position="838"/>
        <end position="863"/>
    </location>
</feature>
<feature type="compositionally biased region" description="Basic and acidic residues" evidence="1">
    <location>
        <begin position="24"/>
        <end position="33"/>
    </location>
</feature>
<organism evidence="3 4">
    <name type="scientific">Naegleria fowleri</name>
    <name type="common">Brain eating amoeba</name>
    <dbReference type="NCBI Taxonomy" id="5763"/>
    <lineage>
        <taxon>Eukaryota</taxon>
        <taxon>Discoba</taxon>
        <taxon>Heterolobosea</taxon>
        <taxon>Tetramitia</taxon>
        <taxon>Eutetramitia</taxon>
        <taxon>Vahlkampfiidae</taxon>
        <taxon>Naegleria</taxon>
    </lineage>
</organism>
<feature type="compositionally biased region" description="Polar residues" evidence="1">
    <location>
        <begin position="14"/>
        <end position="23"/>
    </location>
</feature>
<feature type="transmembrane region" description="Helical" evidence="2">
    <location>
        <begin position="721"/>
        <end position="744"/>
    </location>
</feature>
<name>A0A6A5B6Y2_NAEFO</name>
<dbReference type="SUPFAM" id="SSF81383">
    <property type="entry name" value="F-box domain"/>
    <property type="match status" value="1"/>
</dbReference>
<dbReference type="RefSeq" id="XP_044558060.1">
    <property type="nucleotide sequence ID" value="XM_044712420.1"/>
</dbReference>
<dbReference type="OrthoDB" id="10364542at2759"/>
<feature type="transmembrane region" description="Helical" evidence="2">
    <location>
        <begin position="756"/>
        <end position="776"/>
    </location>
</feature>
<feature type="transmembrane region" description="Helical" evidence="2">
    <location>
        <begin position="698"/>
        <end position="715"/>
    </location>
</feature>
<dbReference type="AlphaFoldDB" id="A0A6A5B6Y2"/>
<feature type="compositionally biased region" description="Polar residues" evidence="1">
    <location>
        <begin position="73"/>
        <end position="83"/>
    </location>
</feature>
<feature type="compositionally biased region" description="Low complexity" evidence="1">
    <location>
        <begin position="207"/>
        <end position="227"/>
    </location>
</feature>
<dbReference type="InterPro" id="IPR036047">
    <property type="entry name" value="F-box-like_dom_sf"/>
</dbReference>
<dbReference type="VEuPathDB" id="AmoebaDB:NfTy_092500"/>
<feature type="compositionally biased region" description="Low complexity" evidence="1">
    <location>
        <begin position="45"/>
        <end position="54"/>
    </location>
</feature>
<keyword evidence="2" id="KW-1133">Transmembrane helix</keyword>
<dbReference type="EMBL" id="VFQX01000061">
    <property type="protein sequence ID" value="KAF0973347.1"/>
    <property type="molecule type" value="Genomic_DNA"/>
</dbReference>
<dbReference type="VEuPathDB" id="AmoebaDB:NF0073050"/>